<dbReference type="Proteomes" id="UP000035740">
    <property type="component" value="Unassembled WGS sequence"/>
</dbReference>
<sequence length="73" mass="8465">YGLDRGPPLGSHERRPDLDVVYRTAISDPVRRLGLHRRHLHVRNGLLLCRPDTWRTRPRGHAAPRPRQPSHVP</sequence>
<protein>
    <submittedName>
        <fullName evidence="2">Uncharacterized protein</fullName>
    </submittedName>
</protein>
<organism evidence="2 3">
    <name type="scientific">Beta vulgaris subsp. vulgaris</name>
    <name type="common">Beet</name>
    <dbReference type="NCBI Taxonomy" id="3555"/>
    <lineage>
        <taxon>Eukaryota</taxon>
        <taxon>Viridiplantae</taxon>
        <taxon>Streptophyta</taxon>
        <taxon>Embryophyta</taxon>
        <taxon>Tracheophyta</taxon>
        <taxon>Spermatophyta</taxon>
        <taxon>Magnoliopsida</taxon>
        <taxon>eudicotyledons</taxon>
        <taxon>Gunneridae</taxon>
        <taxon>Pentapetalae</taxon>
        <taxon>Caryophyllales</taxon>
        <taxon>Chenopodiaceae</taxon>
        <taxon>Betoideae</taxon>
        <taxon>Beta</taxon>
    </lineage>
</organism>
<feature type="region of interest" description="Disordered" evidence="1">
    <location>
        <begin position="52"/>
        <end position="73"/>
    </location>
</feature>
<evidence type="ECO:0000313" key="2">
    <source>
        <dbReference type="EMBL" id="KMS65035.1"/>
    </source>
</evidence>
<gene>
    <name evidence="2" type="ORF">BVRB_040100</name>
</gene>
<keyword evidence="3" id="KW-1185">Reference proteome</keyword>
<feature type="non-terminal residue" evidence="2">
    <location>
        <position position="1"/>
    </location>
</feature>
<reference evidence="2 3" key="1">
    <citation type="journal article" date="2014" name="Nature">
        <title>The genome of the recently domesticated crop plant sugar beet (Beta vulgaris).</title>
        <authorList>
            <person name="Dohm J.C."/>
            <person name="Minoche A.E."/>
            <person name="Holtgrawe D."/>
            <person name="Capella-Gutierrez S."/>
            <person name="Zakrzewski F."/>
            <person name="Tafer H."/>
            <person name="Rupp O."/>
            <person name="Sorensen T.R."/>
            <person name="Stracke R."/>
            <person name="Reinhardt R."/>
            <person name="Goesmann A."/>
            <person name="Kraft T."/>
            <person name="Schulz B."/>
            <person name="Stadler P.F."/>
            <person name="Schmidt T."/>
            <person name="Gabaldon T."/>
            <person name="Lehrach H."/>
            <person name="Weisshaar B."/>
            <person name="Himmelbauer H."/>
        </authorList>
    </citation>
    <scope>NUCLEOTIDE SEQUENCE [LARGE SCALE GENOMIC DNA]</scope>
    <source>
        <tissue evidence="2">Taproot</tissue>
    </source>
</reference>
<proteinExistence type="predicted"/>
<dbReference type="EMBL" id="KQ115985">
    <property type="protein sequence ID" value="KMS65035.1"/>
    <property type="molecule type" value="Genomic_DNA"/>
</dbReference>
<dbReference type="AlphaFoldDB" id="A0A0J8BH34"/>
<evidence type="ECO:0000256" key="1">
    <source>
        <dbReference type="SAM" id="MobiDB-lite"/>
    </source>
</evidence>
<accession>A0A0J8BH34</accession>
<name>A0A0J8BH34_BETVV</name>
<evidence type="ECO:0000313" key="3">
    <source>
        <dbReference type="Proteomes" id="UP000035740"/>
    </source>
</evidence>
<dbReference type="Gramene" id="KMS65035">
    <property type="protein sequence ID" value="KMS65035"/>
    <property type="gene ID" value="BVRB_040100"/>
</dbReference>